<feature type="region of interest" description="Disordered" evidence="1">
    <location>
        <begin position="119"/>
        <end position="169"/>
    </location>
</feature>
<feature type="region of interest" description="Disordered" evidence="1">
    <location>
        <begin position="1"/>
        <end position="101"/>
    </location>
</feature>
<name>A0A803L1W1_CHEQI</name>
<proteinExistence type="predicted"/>
<reference evidence="2" key="2">
    <citation type="submission" date="2021-03" db="UniProtKB">
        <authorList>
            <consortium name="EnsemblPlants"/>
        </authorList>
    </citation>
    <scope>IDENTIFICATION</scope>
</reference>
<feature type="compositionally biased region" description="Polar residues" evidence="1">
    <location>
        <begin position="68"/>
        <end position="84"/>
    </location>
</feature>
<evidence type="ECO:0000313" key="2">
    <source>
        <dbReference type="EnsemblPlants" id="AUR62005849-RA:cds"/>
    </source>
</evidence>
<feature type="compositionally biased region" description="Polar residues" evidence="1">
    <location>
        <begin position="154"/>
        <end position="163"/>
    </location>
</feature>
<keyword evidence="3" id="KW-1185">Reference proteome</keyword>
<dbReference type="AlphaFoldDB" id="A0A803L1W1"/>
<dbReference type="Proteomes" id="UP000596660">
    <property type="component" value="Unplaced"/>
</dbReference>
<organism evidence="2 3">
    <name type="scientific">Chenopodium quinoa</name>
    <name type="common">Quinoa</name>
    <dbReference type="NCBI Taxonomy" id="63459"/>
    <lineage>
        <taxon>Eukaryota</taxon>
        <taxon>Viridiplantae</taxon>
        <taxon>Streptophyta</taxon>
        <taxon>Embryophyta</taxon>
        <taxon>Tracheophyta</taxon>
        <taxon>Spermatophyta</taxon>
        <taxon>Magnoliopsida</taxon>
        <taxon>eudicotyledons</taxon>
        <taxon>Gunneridae</taxon>
        <taxon>Pentapetalae</taxon>
        <taxon>Caryophyllales</taxon>
        <taxon>Chenopodiaceae</taxon>
        <taxon>Chenopodioideae</taxon>
        <taxon>Atripliceae</taxon>
        <taxon>Chenopodium</taxon>
    </lineage>
</organism>
<reference evidence="2" key="1">
    <citation type="journal article" date="2017" name="Nature">
        <title>The genome of Chenopodium quinoa.</title>
        <authorList>
            <person name="Jarvis D.E."/>
            <person name="Ho Y.S."/>
            <person name="Lightfoot D.J."/>
            <person name="Schmoeckel S.M."/>
            <person name="Li B."/>
            <person name="Borm T.J.A."/>
            <person name="Ohyanagi H."/>
            <person name="Mineta K."/>
            <person name="Michell C.T."/>
            <person name="Saber N."/>
            <person name="Kharbatia N.M."/>
            <person name="Rupper R.R."/>
            <person name="Sharp A.R."/>
            <person name="Dally N."/>
            <person name="Boughton B.A."/>
            <person name="Woo Y.H."/>
            <person name="Gao G."/>
            <person name="Schijlen E.G.W.M."/>
            <person name="Guo X."/>
            <person name="Momin A.A."/>
            <person name="Negrao S."/>
            <person name="Al-Babili S."/>
            <person name="Gehring C."/>
            <person name="Roessner U."/>
            <person name="Jung C."/>
            <person name="Murphy K."/>
            <person name="Arold S.T."/>
            <person name="Gojobori T."/>
            <person name="van der Linden C.G."/>
            <person name="van Loo E.N."/>
            <person name="Jellen E.N."/>
            <person name="Maughan P.J."/>
            <person name="Tester M."/>
        </authorList>
    </citation>
    <scope>NUCLEOTIDE SEQUENCE [LARGE SCALE GENOMIC DNA]</scope>
    <source>
        <strain evidence="2">cv. PI 614886</strain>
    </source>
</reference>
<accession>A0A803L1W1</accession>
<feature type="compositionally biased region" description="Polar residues" evidence="1">
    <location>
        <begin position="1"/>
        <end position="11"/>
    </location>
</feature>
<dbReference type="EnsemblPlants" id="AUR62005849-RA">
    <property type="protein sequence ID" value="AUR62005849-RA:cds"/>
    <property type="gene ID" value="AUR62005849"/>
</dbReference>
<evidence type="ECO:0000256" key="1">
    <source>
        <dbReference type="SAM" id="MobiDB-lite"/>
    </source>
</evidence>
<dbReference type="Gramene" id="AUR62005849-RA">
    <property type="protein sequence ID" value="AUR62005849-RA:cds"/>
    <property type="gene ID" value="AUR62005849"/>
</dbReference>
<sequence>MVETSESSGESSDWELVQHSSDQPSSPPPQGQLLGYEMVIRDNFYGDNSIFPPSEHEDLPLLGEASGSPRNTSPRRQSSLSSACTDIGSPKEQQTKSDTRLSIMMNVMGTRIGSIACLREDSAVAKPPSGPHKRERPENQPALASDSAHERDLVSTTEGSSLANLIRPM</sequence>
<evidence type="ECO:0000313" key="3">
    <source>
        <dbReference type="Proteomes" id="UP000596660"/>
    </source>
</evidence>
<protein>
    <submittedName>
        <fullName evidence="2">Uncharacterized protein</fullName>
    </submittedName>
</protein>